<dbReference type="InterPro" id="IPR049900">
    <property type="entry name" value="PKS_mFAS_DH"/>
</dbReference>
<dbReference type="InterPro" id="IPR013120">
    <property type="entry name" value="FAR_NAD-bd"/>
</dbReference>
<dbReference type="SUPFAM" id="SSF47336">
    <property type="entry name" value="ACP-like"/>
    <property type="match status" value="1"/>
</dbReference>
<dbReference type="SUPFAM" id="SSF52151">
    <property type="entry name" value="FabD/lysophospholipase-like"/>
    <property type="match status" value="1"/>
</dbReference>
<dbReference type="PROSITE" id="PS00012">
    <property type="entry name" value="PHOSPHOPANTETHEINE"/>
    <property type="match status" value="1"/>
</dbReference>
<dbReference type="Gene3D" id="3.30.70.3290">
    <property type="match status" value="1"/>
</dbReference>
<feature type="domain" description="PKS/mFAS DH" evidence="10">
    <location>
        <begin position="151"/>
        <end position="438"/>
    </location>
</feature>
<dbReference type="InterPro" id="IPR016035">
    <property type="entry name" value="Acyl_Trfase/lysoPLipase"/>
</dbReference>
<evidence type="ECO:0000256" key="6">
    <source>
        <dbReference type="ARBA" id="ARBA00023268"/>
    </source>
</evidence>
<dbReference type="Pfam" id="PF07993">
    <property type="entry name" value="NAD_binding_4"/>
    <property type="match status" value="1"/>
</dbReference>
<feature type="non-terminal residue" evidence="11">
    <location>
        <position position="1"/>
    </location>
</feature>
<evidence type="ECO:0000256" key="5">
    <source>
        <dbReference type="ARBA" id="ARBA00023194"/>
    </source>
</evidence>
<evidence type="ECO:0000259" key="9">
    <source>
        <dbReference type="PROSITE" id="PS50075"/>
    </source>
</evidence>
<keyword evidence="12" id="KW-1185">Reference proteome</keyword>
<evidence type="ECO:0000256" key="8">
    <source>
        <dbReference type="SAM" id="MobiDB-lite"/>
    </source>
</evidence>
<keyword evidence="4" id="KW-0808">Transferase</keyword>
<dbReference type="InterPro" id="IPR010080">
    <property type="entry name" value="Thioester_reductase-like_dom"/>
</dbReference>
<gene>
    <name evidence="11" type="ORF">ABR748_00005</name>
</gene>
<dbReference type="InterPro" id="IPR049552">
    <property type="entry name" value="PKS_DH_N"/>
</dbReference>
<keyword evidence="3" id="KW-0597">Phosphoprotein</keyword>
<dbReference type="Pfam" id="PF21089">
    <property type="entry name" value="PKS_DH_N"/>
    <property type="match status" value="1"/>
</dbReference>
<protein>
    <submittedName>
        <fullName evidence="11">Thioester reductase domain-containing protein</fullName>
    </submittedName>
</protein>
<dbReference type="PANTHER" id="PTHR43775:SF51">
    <property type="entry name" value="INACTIVE PHENOLPHTHIOCEROL SYNTHESIS POLYKETIDE SYNTHASE TYPE I PKS1-RELATED"/>
    <property type="match status" value="1"/>
</dbReference>
<dbReference type="InterPro" id="IPR055123">
    <property type="entry name" value="SpnB-like_Rossmann"/>
</dbReference>
<dbReference type="SMART" id="SM00822">
    <property type="entry name" value="PKS_KR"/>
    <property type="match status" value="1"/>
</dbReference>
<dbReference type="InterPro" id="IPR057326">
    <property type="entry name" value="KR_dom"/>
</dbReference>
<dbReference type="Proteomes" id="UP001456562">
    <property type="component" value="Unassembled WGS sequence"/>
</dbReference>
<evidence type="ECO:0000313" key="12">
    <source>
        <dbReference type="Proteomes" id="UP001456562"/>
    </source>
</evidence>
<feature type="region of interest" description="C-terminal hotdog fold" evidence="7">
    <location>
        <begin position="293"/>
        <end position="438"/>
    </location>
</feature>
<dbReference type="InterPro" id="IPR006162">
    <property type="entry name" value="Ppantetheine_attach_site"/>
</dbReference>
<dbReference type="InterPro" id="IPR009081">
    <property type="entry name" value="PP-bd_ACP"/>
</dbReference>
<comment type="caution">
    <text evidence="11">The sequence shown here is derived from an EMBL/GenBank/DDBJ whole genome shotgun (WGS) entry which is preliminary data.</text>
</comment>
<dbReference type="SUPFAM" id="SSF51735">
    <property type="entry name" value="NAD(P)-binding Rossmann-fold domains"/>
    <property type="match status" value="3"/>
</dbReference>
<evidence type="ECO:0000313" key="11">
    <source>
        <dbReference type="EMBL" id="MER0422578.1"/>
    </source>
</evidence>
<dbReference type="Gene3D" id="3.40.50.720">
    <property type="entry name" value="NAD(P)-binding Rossmann-like Domain"/>
    <property type="match status" value="2"/>
</dbReference>
<name>A0ABV1PUJ7_STRMI</name>
<keyword evidence="2" id="KW-0596">Phosphopantetheine</keyword>
<keyword evidence="6" id="KW-0511">Multifunctional enzyme</keyword>
<dbReference type="InterPro" id="IPR013968">
    <property type="entry name" value="PKS_KR"/>
</dbReference>
<dbReference type="InterPro" id="IPR020807">
    <property type="entry name" value="PKS_DH"/>
</dbReference>
<dbReference type="Gene3D" id="3.10.129.110">
    <property type="entry name" value="Polyketide synthase dehydratase"/>
    <property type="match status" value="1"/>
</dbReference>
<evidence type="ECO:0000256" key="4">
    <source>
        <dbReference type="ARBA" id="ARBA00022679"/>
    </source>
</evidence>
<dbReference type="CDD" id="cd05235">
    <property type="entry name" value="SDR_e1"/>
    <property type="match status" value="1"/>
</dbReference>
<dbReference type="Pfam" id="PF14765">
    <property type="entry name" value="PS-DH"/>
    <property type="match status" value="1"/>
</dbReference>
<dbReference type="Gene3D" id="1.10.1200.10">
    <property type="entry name" value="ACP-like"/>
    <property type="match status" value="1"/>
</dbReference>
<dbReference type="InterPro" id="IPR036291">
    <property type="entry name" value="NAD(P)-bd_dom_sf"/>
</dbReference>
<dbReference type="Pfam" id="PF22953">
    <property type="entry name" value="SpnB_Rossmann"/>
    <property type="match status" value="1"/>
</dbReference>
<evidence type="ECO:0000256" key="3">
    <source>
        <dbReference type="ARBA" id="ARBA00022553"/>
    </source>
</evidence>
<dbReference type="InterPro" id="IPR036736">
    <property type="entry name" value="ACP-like_sf"/>
</dbReference>
<keyword evidence="5" id="KW-0045">Antibiotic biosynthesis</keyword>
<dbReference type="Gene3D" id="3.40.366.10">
    <property type="entry name" value="Malonyl-Coenzyme A Acyl Carrier Protein, domain 2"/>
    <property type="match status" value="1"/>
</dbReference>
<evidence type="ECO:0000256" key="7">
    <source>
        <dbReference type="PROSITE-ProRule" id="PRU01363"/>
    </source>
</evidence>
<dbReference type="InterPro" id="IPR049551">
    <property type="entry name" value="PKS_DH_C"/>
</dbReference>
<evidence type="ECO:0000256" key="1">
    <source>
        <dbReference type="ARBA" id="ARBA00004792"/>
    </source>
</evidence>
<dbReference type="NCBIfam" id="TIGR01746">
    <property type="entry name" value="Thioester-redct"/>
    <property type="match status" value="1"/>
</dbReference>
<dbReference type="SMART" id="SM00823">
    <property type="entry name" value="PKS_PP"/>
    <property type="match status" value="1"/>
</dbReference>
<comment type="caution">
    <text evidence="7">Lacks conserved residue(s) required for the propagation of feature annotation.</text>
</comment>
<organism evidence="11 12">
    <name type="scientific">Streptomyces microflavus</name>
    <name type="common">Streptomyces lipmanii</name>
    <dbReference type="NCBI Taxonomy" id="1919"/>
    <lineage>
        <taxon>Bacteria</taxon>
        <taxon>Bacillati</taxon>
        <taxon>Actinomycetota</taxon>
        <taxon>Actinomycetes</taxon>
        <taxon>Kitasatosporales</taxon>
        <taxon>Streptomycetaceae</taxon>
        <taxon>Streptomyces</taxon>
    </lineage>
</organism>
<feature type="domain" description="Carrier" evidence="9">
    <location>
        <begin position="885"/>
        <end position="963"/>
    </location>
</feature>
<dbReference type="SMART" id="SM01294">
    <property type="entry name" value="PKS_PP_betabranch"/>
    <property type="match status" value="1"/>
</dbReference>
<dbReference type="InterPro" id="IPR050091">
    <property type="entry name" value="PKS_NRPS_Biosynth_Enz"/>
</dbReference>
<dbReference type="PROSITE" id="PS52019">
    <property type="entry name" value="PKS_MFAS_DH"/>
    <property type="match status" value="1"/>
</dbReference>
<dbReference type="Pfam" id="PF00550">
    <property type="entry name" value="PP-binding"/>
    <property type="match status" value="1"/>
</dbReference>
<dbReference type="EMBL" id="JBEJUE010000001">
    <property type="protein sequence ID" value="MER0422578.1"/>
    <property type="molecule type" value="Genomic_DNA"/>
</dbReference>
<dbReference type="RefSeq" id="WP_350239204.1">
    <property type="nucleotide sequence ID" value="NZ_JBEJUE010000001.1"/>
</dbReference>
<dbReference type="PANTHER" id="PTHR43775">
    <property type="entry name" value="FATTY ACID SYNTHASE"/>
    <property type="match status" value="1"/>
</dbReference>
<sequence length="1367" mass="142631">HHPATTPLISTLTGKPTTHQELQNPHYWADQVRHTVRFADAIKTLETQGVTTYVEIGPDTVLSALARESLDAGATTVSLLRRDRSEPDTLATALGALHGAGVRVDWDAYFAGTGARRVELPTYAFQHERYWLEASGAPADAAGLGLAAAGHPLLGAALDLGGSEETVFTGRLSRHTAAWLGGRSVGDTTVLPEAVLVELAVRAGDEAGCGVLDELVVGEALVLPADSGLQLQVRLGAPDAEGRRALTVHGRPEGAELPWTRHAHGTLSALPAPATTDAGPSAGAPQQWPPAGATEVAHDAVYDRCAAAGVTYAPVLRALTGLWSSGDELFAELRLSDELAPGADLFGLHPVLLDAVLHPLAALGGPVAATAWRGVRLHASGATGIRVHLTPLNESDGSHEASGDGERAVAVRVTDLSGHPVADIAAATVRPVDPARIAAGAARDHEALFHLDWTPRPVAASADLDPGTVIERLESAAPADPVASVRGTTGRALGLAQRFLADEENPDARLVVVTSGAVVTEEGARVADPGAAAAWGLLRSAQSEAPGRIVLIDAPRDTDPATLAAAVASGEPQAAIRGGTVLVPRLARARRPEPVTADAADAPSFTAGGTVLITGGTGSLGALFARHLVVRHGVRHLLLVSRRGEQAPGAIELAAELTGLGATVTVRACDASDRSALAGLIDGILQAHPLTGVVHTAGILDDGLVPAMTPERLAAVLAPKADAAWHLHELTRHLDVTAFVLFSSVAALVGGPGQSNYAAANAALDALAQHRAAEGLPATSIAWGLWAEATGLTGGLSDADLRRIARSGLLPVATAQGPALLDLALRTGRPDAVATPLDFGALREQARVSPVFASLVRRTVRPAARGEEAGGASLGELLAGLDEGQRLDAVRDAVLEEIAGALGHSDGRGISGALAFPQLGLDSLTSVELRNRLAVRTGLRLPATLVFDHPTPDALAAHLLTELRPGGEGPGAAAEVDYAADIRLDEEIRPADVVVRTVEDPREVLLTGASGFLGAFLLRDLMRGTRARIHCLVRGADDAAAYERLRTGLEWYRVWDDIDPDRLSVVSGDLAEPRLGLTEEVFDGLARTVDVVHHAGATVHWLHPYAALRDANVRGTEEILRLAARHRTVPVHYVSTVGVFDGPVTPGVPLRTTDATGPAEALPSGYLQSKWVAEQVLGLARERGLPVSVYRVDVISGDQVNGACQTRDFVWLTLKGLVQSGAVPSGSGGRFHLLPVDYVSGAITALSALPASDGGTFHLFNQSSLSLADCVRRLRDLGYGLRDLDHGSWTEAVRSDRSNALLPLLHAFEMMTSDTDGFYPPIDTSDTELALRGTGISCPPLTGELFDRYVEFFVQVGHFPPAPVEAA</sequence>
<feature type="region of interest" description="N-terminal hotdog fold" evidence="7">
    <location>
        <begin position="151"/>
        <end position="274"/>
    </location>
</feature>
<feature type="compositionally biased region" description="Low complexity" evidence="8">
    <location>
        <begin position="278"/>
        <end position="292"/>
    </location>
</feature>
<dbReference type="CDD" id="cd08956">
    <property type="entry name" value="KR_3_FAS_SDR_x"/>
    <property type="match status" value="1"/>
</dbReference>
<dbReference type="Pfam" id="PF08659">
    <property type="entry name" value="KR"/>
    <property type="match status" value="1"/>
</dbReference>
<evidence type="ECO:0000256" key="2">
    <source>
        <dbReference type="ARBA" id="ARBA00022450"/>
    </source>
</evidence>
<proteinExistence type="predicted"/>
<dbReference type="InterPro" id="IPR042104">
    <property type="entry name" value="PKS_dehydratase_sf"/>
</dbReference>
<comment type="pathway">
    <text evidence="1">Antibiotic biosynthesis.</text>
</comment>
<accession>A0ABV1PUJ7</accession>
<evidence type="ECO:0000259" key="10">
    <source>
        <dbReference type="PROSITE" id="PS52019"/>
    </source>
</evidence>
<dbReference type="InterPro" id="IPR001227">
    <property type="entry name" value="Ac_transferase_dom_sf"/>
</dbReference>
<feature type="region of interest" description="Disordered" evidence="8">
    <location>
        <begin position="270"/>
        <end position="292"/>
    </location>
</feature>
<reference evidence="11 12" key="1">
    <citation type="submission" date="2024-01" db="EMBL/GenBank/DDBJ databases">
        <title>Metagenomic exploration of the rhizosphere soil microbial community and their significance in facilitating the development of wild simulated ginseng.</title>
        <authorList>
            <person name="Huang J."/>
        </authorList>
    </citation>
    <scope>NUCLEOTIDE SEQUENCE [LARGE SCALE GENOMIC DNA]</scope>
    <source>
        <strain evidence="11 12">WY141</strain>
    </source>
</reference>
<dbReference type="PROSITE" id="PS50075">
    <property type="entry name" value="CARRIER"/>
    <property type="match status" value="1"/>
</dbReference>
<dbReference type="SMART" id="SM00826">
    <property type="entry name" value="PKS_DH"/>
    <property type="match status" value="1"/>
</dbReference>
<dbReference type="InterPro" id="IPR020806">
    <property type="entry name" value="PKS_PP-bd"/>
</dbReference>